<name>A0A3M0KR64_HIRRU</name>
<comment type="caution">
    <text evidence="1">The sequence shown here is derived from an EMBL/GenBank/DDBJ whole genome shotgun (WGS) entry which is preliminary data.</text>
</comment>
<accession>A0A3M0KR64</accession>
<evidence type="ECO:0000313" key="2">
    <source>
        <dbReference type="Proteomes" id="UP000269221"/>
    </source>
</evidence>
<protein>
    <submittedName>
        <fullName evidence="1">Uncharacterized protein</fullName>
    </submittedName>
</protein>
<evidence type="ECO:0000313" key="1">
    <source>
        <dbReference type="EMBL" id="RMC15759.1"/>
    </source>
</evidence>
<proteinExistence type="predicted"/>
<reference evidence="1 2" key="1">
    <citation type="submission" date="2018-07" db="EMBL/GenBank/DDBJ databases">
        <title>A high quality draft genome assembly of the barn swallow (H. rustica rustica).</title>
        <authorList>
            <person name="Formenti G."/>
            <person name="Chiara M."/>
            <person name="Poveda L."/>
            <person name="Francoijs K.-J."/>
            <person name="Bonisoli-Alquati A."/>
            <person name="Canova L."/>
            <person name="Gianfranceschi L."/>
            <person name="Horner D.S."/>
            <person name="Saino N."/>
        </authorList>
    </citation>
    <scope>NUCLEOTIDE SEQUENCE [LARGE SCALE GENOMIC DNA]</scope>
    <source>
        <strain evidence="1">Chelidonia</strain>
        <tissue evidence="1">Blood</tissue>
    </source>
</reference>
<dbReference type="AlphaFoldDB" id="A0A3M0KR64"/>
<gene>
    <name evidence="1" type="ORF">DUI87_07963</name>
</gene>
<dbReference type="EMBL" id="QRBI01000104">
    <property type="protein sequence ID" value="RMC15759.1"/>
    <property type="molecule type" value="Genomic_DNA"/>
</dbReference>
<organism evidence="1 2">
    <name type="scientific">Hirundo rustica rustica</name>
    <dbReference type="NCBI Taxonomy" id="333673"/>
    <lineage>
        <taxon>Eukaryota</taxon>
        <taxon>Metazoa</taxon>
        <taxon>Chordata</taxon>
        <taxon>Craniata</taxon>
        <taxon>Vertebrata</taxon>
        <taxon>Euteleostomi</taxon>
        <taxon>Archelosauria</taxon>
        <taxon>Archosauria</taxon>
        <taxon>Dinosauria</taxon>
        <taxon>Saurischia</taxon>
        <taxon>Theropoda</taxon>
        <taxon>Coelurosauria</taxon>
        <taxon>Aves</taxon>
        <taxon>Neognathae</taxon>
        <taxon>Neoaves</taxon>
        <taxon>Telluraves</taxon>
        <taxon>Australaves</taxon>
        <taxon>Passeriformes</taxon>
        <taxon>Sylvioidea</taxon>
        <taxon>Hirundinidae</taxon>
        <taxon>Hirundo</taxon>
    </lineage>
</organism>
<sequence>MEIISSRLGNWILFQAPEQDLLTKKLTFLTFIYLNVNKETWETKRNGFIRRNGENKKKKVLRKRQEKKEDIISEGFIGLLEIVAKIKKTTAVCEYRMEKK</sequence>
<dbReference type="Proteomes" id="UP000269221">
    <property type="component" value="Unassembled WGS sequence"/>
</dbReference>
<keyword evidence="2" id="KW-1185">Reference proteome</keyword>